<keyword evidence="2" id="KW-1185">Reference proteome</keyword>
<proteinExistence type="predicted"/>
<gene>
    <name evidence="1" type="ORF">FKW44_003165</name>
</gene>
<dbReference type="AlphaFoldDB" id="A0A7T8KL78"/>
<feature type="non-terminal residue" evidence="1">
    <location>
        <position position="1"/>
    </location>
</feature>
<sequence>RRISVHQDIMAFMEGSRHEEVQEELLESNWMIYRSSPLFGVPKTEEGFSDASSSLTAS</sequence>
<organism evidence="1 2">
    <name type="scientific">Caligus rogercresseyi</name>
    <name type="common">Sea louse</name>
    <dbReference type="NCBI Taxonomy" id="217165"/>
    <lineage>
        <taxon>Eukaryota</taxon>
        <taxon>Metazoa</taxon>
        <taxon>Ecdysozoa</taxon>
        <taxon>Arthropoda</taxon>
        <taxon>Crustacea</taxon>
        <taxon>Multicrustacea</taxon>
        <taxon>Hexanauplia</taxon>
        <taxon>Copepoda</taxon>
        <taxon>Siphonostomatoida</taxon>
        <taxon>Caligidae</taxon>
        <taxon>Caligus</taxon>
    </lineage>
</organism>
<dbReference type="EMBL" id="CP045891">
    <property type="protein sequence ID" value="QQP57991.1"/>
    <property type="molecule type" value="Genomic_DNA"/>
</dbReference>
<reference evidence="2" key="1">
    <citation type="submission" date="2021-01" db="EMBL/GenBank/DDBJ databases">
        <title>Caligus Genome Assembly.</title>
        <authorList>
            <person name="Gallardo-Escarate C."/>
        </authorList>
    </citation>
    <scope>NUCLEOTIDE SEQUENCE [LARGE SCALE GENOMIC DNA]</scope>
</reference>
<accession>A0A7T8KL78</accession>
<evidence type="ECO:0000313" key="1">
    <source>
        <dbReference type="EMBL" id="QQP57991.1"/>
    </source>
</evidence>
<name>A0A7T8KL78_CALRO</name>
<evidence type="ECO:0000313" key="2">
    <source>
        <dbReference type="Proteomes" id="UP000595437"/>
    </source>
</evidence>
<dbReference type="Proteomes" id="UP000595437">
    <property type="component" value="Chromosome 2"/>
</dbReference>
<protein>
    <submittedName>
        <fullName evidence="1">Centromere protein L</fullName>
    </submittedName>
</protein>